<dbReference type="CDD" id="cd02440">
    <property type="entry name" value="AdoMet_MTases"/>
    <property type="match status" value="1"/>
</dbReference>
<protein>
    <submittedName>
        <fullName evidence="1">Methionine biosynthesis protein MetW</fullName>
    </submittedName>
</protein>
<dbReference type="NCBIfam" id="TIGR02081">
    <property type="entry name" value="metW"/>
    <property type="match status" value="1"/>
</dbReference>
<gene>
    <name evidence="1" type="ORF">SAMN04488071_1319</name>
</gene>
<proteinExistence type="predicted"/>
<sequence>MHNLRPDLKLIAELIEPGSRVLDVACGDGELLDYLVHKQGVDGRGIEISQAGVNDCVAKGLFVIQGDADKDLEEYPDQSFDYVVLSKALQAVHRPQLVLRELLRIGKRAVVTIPNFGQWKVRMSLVGRGRMPVTKALDKTWYNTDNIHFCTILDLFDLIEEEGLTVRTFVPHKADGKPLNYGRTRANWSADQALFLLEK</sequence>
<dbReference type="AlphaFoldDB" id="A0A1G6XQ68"/>
<evidence type="ECO:0000313" key="1">
    <source>
        <dbReference type="EMBL" id="SDD80354.1"/>
    </source>
</evidence>
<dbReference type="Pfam" id="PF07021">
    <property type="entry name" value="MetW"/>
    <property type="match status" value="1"/>
</dbReference>
<dbReference type="InterPro" id="IPR010743">
    <property type="entry name" value="Methionine_synth_MetW"/>
</dbReference>
<evidence type="ECO:0000313" key="2">
    <source>
        <dbReference type="Proteomes" id="UP000183685"/>
    </source>
</evidence>
<name>A0A1G6XQ68_9PROT</name>
<reference evidence="1 2" key="1">
    <citation type="submission" date="2016-10" db="EMBL/GenBank/DDBJ databases">
        <authorList>
            <person name="de Groot N.N."/>
        </authorList>
    </citation>
    <scope>NUCLEOTIDE SEQUENCE [LARGE SCALE GENOMIC DNA]</scope>
    <source>
        <strain evidence="1 2">CGMCC 1.9109</strain>
    </source>
</reference>
<dbReference type="OrthoDB" id="9792690at2"/>
<organism evidence="1 2">
    <name type="scientific">Kordiimonas lacus</name>
    <dbReference type="NCBI Taxonomy" id="637679"/>
    <lineage>
        <taxon>Bacteria</taxon>
        <taxon>Pseudomonadati</taxon>
        <taxon>Pseudomonadota</taxon>
        <taxon>Alphaproteobacteria</taxon>
        <taxon>Kordiimonadales</taxon>
        <taxon>Kordiimonadaceae</taxon>
        <taxon>Kordiimonas</taxon>
    </lineage>
</organism>
<dbReference type="Proteomes" id="UP000183685">
    <property type="component" value="Unassembled WGS sequence"/>
</dbReference>
<dbReference type="Gene3D" id="3.40.50.150">
    <property type="entry name" value="Vaccinia Virus protein VP39"/>
    <property type="match status" value="1"/>
</dbReference>
<dbReference type="InterPro" id="IPR029063">
    <property type="entry name" value="SAM-dependent_MTases_sf"/>
</dbReference>
<dbReference type="EMBL" id="FNAK01000003">
    <property type="protein sequence ID" value="SDD80354.1"/>
    <property type="molecule type" value="Genomic_DNA"/>
</dbReference>
<dbReference type="STRING" id="637679.GCA_001550055_00999"/>
<dbReference type="PANTHER" id="PTHR43861">
    <property type="entry name" value="TRANS-ACONITATE 2-METHYLTRANSFERASE-RELATED"/>
    <property type="match status" value="1"/>
</dbReference>
<dbReference type="SUPFAM" id="SSF53335">
    <property type="entry name" value="S-adenosyl-L-methionine-dependent methyltransferases"/>
    <property type="match status" value="1"/>
</dbReference>
<accession>A0A1G6XQ68</accession>
<keyword evidence="2" id="KW-1185">Reference proteome</keyword>
<dbReference type="RefSeq" id="WP_082714432.1">
    <property type="nucleotide sequence ID" value="NZ_FNAK01000003.1"/>
</dbReference>